<feature type="transmembrane region" description="Helical" evidence="9">
    <location>
        <begin position="154"/>
        <end position="178"/>
    </location>
</feature>
<dbReference type="RefSeq" id="WP_382359487.1">
    <property type="nucleotide sequence ID" value="NZ_JBHTGR010000045.1"/>
</dbReference>
<comment type="caution">
    <text evidence="10">The sequence shown here is derived from an EMBL/GenBank/DDBJ whole genome shotgun (WGS) entry which is preliminary data.</text>
</comment>
<name>A0ABW2UUF3_9BACI</name>
<reference evidence="11" key="1">
    <citation type="journal article" date="2019" name="Int. J. Syst. Evol. Microbiol.">
        <title>The Global Catalogue of Microorganisms (GCM) 10K type strain sequencing project: providing services to taxonomists for standard genome sequencing and annotation.</title>
        <authorList>
            <consortium name="The Broad Institute Genomics Platform"/>
            <consortium name="The Broad Institute Genome Sequencing Center for Infectious Disease"/>
            <person name="Wu L."/>
            <person name="Ma J."/>
        </authorList>
    </citation>
    <scope>NUCLEOTIDE SEQUENCE [LARGE SCALE GENOMIC DNA]</scope>
    <source>
        <strain evidence="11">JCM 30234</strain>
    </source>
</reference>
<evidence type="ECO:0000313" key="10">
    <source>
        <dbReference type="EMBL" id="MFC7747562.1"/>
    </source>
</evidence>
<gene>
    <name evidence="10" type="ORF">ACFQU8_10025</name>
</gene>
<evidence type="ECO:0000256" key="7">
    <source>
        <dbReference type="ARBA" id="ARBA00023136"/>
    </source>
</evidence>
<evidence type="ECO:0000256" key="2">
    <source>
        <dbReference type="ARBA" id="ARBA00005540"/>
    </source>
</evidence>
<dbReference type="EMBL" id="JBHTGR010000045">
    <property type="protein sequence ID" value="MFC7747562.1"/>
    <property type="molecule type" value="Genomic_DNA"/>
</dbReference>
<evidence type="ECO:0000256" key="3">
    <source>
        <dbReference type="ARBA" id="ARBA00022448"/>
    </source>
</evidence>
<evidence type="ECO:0000256" key="9">
    <source>
        <dbReference type="SAM" id="Phobius"/>
    </source>
</evidence>
<keyword evidence="3 8" id="KW-0813">Transport</keyword>
<proteinExistence type="inferred from homology"/>
<evidence type="ECO:0000313" key="11">
    <source>
        <dbReference type="Proteomes" id="UP001596620"/>
    </source>
</evidence>
<feature type="transmembrane region" description="Helical" evidence="9">
    <location>
        <begin position="84"/>
        <end position="101"/>
    </location>
</feature>
<feature type="transmembrane region" description="Helical" evidence="9">
    <location>
        <begin position="113"/>
        <end position="134"/>
    </location>
</feature>
<keyword evidence="6 9" id="KW-1133">Transmembrane helix</keyword>
<evidence type="ECO:0000256" key="6">
    <source>
        <dbReference type="ARBA" id="ARBA00022989"/>
    </source>
</evidence>
<organism evidence="10 11">
    <name type="scientific">Lentibacillus kimchii</name>
    <dbReference type="NCBI Taxonomy" id="1542911"/>
    <lineage>
        <taxon>Bacteria</taxon>
        <taxon>Bacillati</taxon>
        <taxon>Bacillota</taxon>
        <taxon>Bacilli</taxon>
        <taxon>Bacillales</taxon>
        <taxon>Bacillaceae</taxon>
        <taxon>Lentibacillus</taxon>
    </lineage>
</organism>
<dbReference type="InterPro" id="IPR024529">
    <property type="entry name" value="ECF_trnsprt_substrate-spec"/>
</dbReference>
<dbReference type="PANTHER" id="PTHR38438">
    <property type="entry name" value="RIBOFLAVIN TRANSPORTER RIBU"/>
    <property type="match status" value="1"/>
</dbReference>
<evidence type="ECO:0000256" key="5">
    <source>
        <dbReference type="ARBA" id="ARBA00022692"/>
    </source>
</evidence>
<evidence type="ECO:0000256" key="4">
    <source>
        <dbReference type="ARBA" id="ARBA00022475"/>
    </source>
</evidence>
<dbReference type="Pfam" id="PF12822">
    <property type="entry name" value="ECF_trnsprt"/>
    <property type="match status" value="1"/>
</dbReference>
<evidence type="ECO:0000256" key="8">
    <source>
        <dbReference type="PIRNR" id="PIRNR037778"/>
    </source>
</evidence>
<protein>
    <recommendedName>
        <fullName evidence="8">Riboflavin transporter</fullName>
    </recommendedName>
</protein>
<feature type="transmembrane region" description="Helical" evidence="9">
    <location>
        <begin position="46"/>
        <end position="64"/>
    </location>
</feature>
<feature type="transmembrane region" description="Helical" evidence="9">
    <location>
        <begin position="6"/>
        <end position="26"/>
    </location>
</feature>
<comment type="function">
    <text evidence="8">Probably a riboflavin-binding protein that interacts with the energy-coupling factor (ECF) ABC-transporter complex.</text>
</comment>
<dbReference type="PIRSF" id="PIRSF037778">
    <property type="entry name" value="UCP037778_transp_RibU"/>
    <property type="match status" value="1"/>
</dbReference>
<dbReference type="Gene3D" id="1.10.1760.20">
    <property type="match status" value="1"/>
</dbReference>
<dbReference type="InterPro" id="IPR025720">
    <property type="entry name" value="RibU"/>
</dbReference>
<keyword evidence="4 8" id="KW-1003">Cell membrane</keyword>
<dbReference type="PANTHER" id="PTHR38438:SF1">
    <property type="entry name" value="RIBOFLAVIN TRANSPORTER RIBU"/>
    <property type="match status" value="1"/>
</dbReference>
<sequence>MQTRSRVFRMVALAMLSALAFLLMLLNFPLPGLPPFLKMDFSEIPVLIGAIIFGPVGGIIVEALKNLLHYFITGSSFGVPLGEASNFVTGLFLVLPVAFVANKVRTKKGLASGLLIGIALSSVMMAFLNYLILLPLYTVFLDFPSFSAAARMKLAVIGVLPFNLIRGGLTGILFLFLYPKIKSLIDRWNPLTTSNVS</sequence>
<keyword evidence="11" id="KW-1185">Reference proteome</keyword>
<comment type="similarity">
    <text evidence="2 8">Belongs to the prokaryotic riboflavin transporter (P-RFT) (TC 2.A.87) family.</text>
</comment>
<evidence type="ECO:0000256" key="1">
    <source>
        <dbReference type="ARBA" id="ARBA00004651"/>
    </source>
</evidence>
<dbReference type="Proteomes" id="UP001596620">
    <property type="component" value="Unassembled WGS sequence"/>
</dbReference>
<accession>A0ABW2UUF3</accession>
<comment type="subcellular location">
    <subcellularLocation>
        <location evidence="1">Cell membrane</location>
        <topology evidence="1">Multi-pass membrane protein</topology>
    </subcellularLocation>
</comment>
<keyword evidence="5 9" id="KW-0812">Transmembrane</keyword>
<keyword evidence="7 8" id="KW-0472">Membrane</keyword>